<evidence type="ECO:0000256" key="2">
    <source>
        <dbReference type="ARBA" id="ARBA00022475"/>
    </source>
</evidence>
<keyword evidence="8" id="KW-1185">Reference proteome</keyword>
<feature type="transmembrane region" description="Helical" evidence="6">
    <location>
        <begin position="300"/>
        <end position="325"/>
    </location>
</feature>
<sequence length="446" mass="50116">MSNLKYWINRASFSLINRFTIFFFGFATYFVLVRYLDKSDFGIYTLYMIIVTFTEMARNAFVQNGFVKHYVDERFNPKEVVTASLVLNVGLTVVSAFGLYIFAGAIGDSYKSNDLADMIRIYSYASILFVPYSQLTYYLSAHANFKQMSVLSICRYTSYFGMVLTGVLLDPTIDLIVLTQLHAVSIFIGSALALYVIIKIGIDKPAFSMPLIKTLFNFGKYTFGTGLNSFLTRSVDQLMLGYFISSEAVATYNIAGRFLNFIEIPIASISHMMYPKFANSINMEDVQGERARLYEKSTGMLLAAITPFILVIFIFPSFCITVIAGEKYLDAVPVLQIFIILNLLKPLGVQAGSVLEVAGKPKVIFYALLSSTVLNIICNYYLIRMEGPFGGYIGAALASALSIVFFTTIAMSYVYRECYFKFTGIFAHMMDAYRIGFELLKTKLSK</sequence>
<evidence type="ECO:0000256" key="4">
    <source>
        <dbReference type="ARBA" id="ARBA00022989"/>
    </source>
</evidence>
<keyword evidence="4 6" id="KW-1133">Transmembrane helix</keyword>
<evidence type="ECO:0000256" key="1">
    <source>
        <dbReference type="ARBA" id="ARBA00004651"/>
    </source>
</evidence>
<name>A0ABY6CPJ0_9BACT</name>
<feature type="transmembrane region" description="Helical" evidence="6">
    <location>
        <begin position="81"/>
        <end position="101"/>
    </location>
</feature>
<feature type="transmembrane region" description="Helical" evidence="6">
    <location>
        <begin position="15"/>
        <end position="35"/>
    </location>
</feature>
<reference evidence="7" key="1">
    <citation type="submission" date="2022-09" db="EMBL/GenBank/DDBJ databases">
        <title>Comparative genomics and taxonomic characterization of three novel marine species of genus Reichenbachiella exhibiting antioxidant and polysaccharide degradation activities.</title>
        <authorList>
            <person name="Muhammad N."/>
            <person name="Lee Y.-J."/>
            <person name="Ko J."/>
            <person name="Kim S.-G."/>
        </authorList>
    </citation>
    <scope>NUCLEOTIDE SEQUENCE</scope>
    <source>
        <strain evidence="7">BKB1-1</strain>
    </source>
</reference>
<dbReference type="Proteomes" id="UP001065174">
    <property type="component" value="Chromosome"/>
</dbReference>
<evidence type="ECO:0000256" key="5">
    <source>
        <dbReference type="ARBA" id="ARBA00023136"/>
    </source>
</evidence>
<feature type="transmembrane region" description="Helical" evidence="6">
    <location>
        <begin position="153"/>
        <end position="169"/>
    </location>
</feature>
<dbReference type="PANTHER" id="PTHR30250:SF11">
    <property type="entry name" value="O-ANTIGEN TRANSPORTER-RELATED"/>
    <property type="match status" value="1"/>
</dbReference>
<dbReference type="Pfam" id="PF13440">
    <property type="entry name" value="Polysacc_synt_3"/>
    <property type="match status" value="1"/>
</dbReference>
<evidence type="ECO:0000313" key="8">
    <source>
        <dbReference type="Proteomes" id="UP001065174"/>
    </source>
</evidence>
<feature type="transmembrane region" description="Helical" evidence="6">
    <location>
        <begin position="363"/>
        <end position="383"/>
    </location>
</feature>
<feature type="transmembrane region" description="Helical" evidence="6">
    <location>
        <begin position="331"/>
        <end position="351"/>
    </location>
</feature>
<organism evidence="7 8">
    <name type="scientific">Reichenbachiella agarivorans</name>
    <dbReference type="NCBI Taxonomy" id="2979464"/>
    <lineage>
        <taxon>Bacteria</taxon>
        <taxon>Pseudomonadati</taxon>
        <taxon>Bacteroidota</taxon>
        <taxon>Cytophagia</taxon>
        <taxon>Cytophagales</taxon>
        <taxon>Reichenbachiellaceae</taxon>
        <taxon>Reichenbachiella</taxon>
    </lineage>
</organism>
<evidence type="ECO:0000313" key="7">
    <source>
        <dbReference type="EMBL" id="UXP32433.1"/>
    </source>
</evidence>
<feature type="transmembrane region" description="Helical" evidence="6">
    <location>
        <begin position="121"/>
        <end position="141"/>
    </location>
</feature>
<gene>
    <name evidence="7" type="ORF">N6H18_00390</name>
</gene>
<dbReference type="RefSeq" id="WP_262309868.1">
    <property type="nucleotide sequence ID" value="NZ_CP106679.1"/>
</dbReference>
<keyword evidence="5 6" id="KW-0472">Membrane</keyword>
<proteinExistence type="predicted"/>
<comment type="subcellular location">
    <subcellularLocation>
        <location evidence="1">Cell membrane</location>
        <topology evidence="1">Multi-pass membrane protein</topology>
    </subcellularLocation>
</comment>
<dbReference type="EMBL" id="CP106679">
    <property type="protein sequence ID" value="UXP32433.1"/>
    <property type="molecule type" value="Genomic_DNA"/>
</dbReference>
<accession>A0ABY6CPJ0</accession>
<evidence type="ECO:0000256" key="6">
    <source>
        <dbReference type="SAM" id="Phobius"/>
    </source>
</evidence>
<keyword evidence="2" id="KW-1003">Cell membrane</keyword>
<evidence type="ECO:0000256" key="3">
    <source>
        <dbReference type="ARBA" id="ARBA00022692"/>
    </source>
</evidence>
<dbReference type="PANTHER" id="PTHR30250">
    <property type="entry name" value="PST FAMILY PREDICTED COLANIC ACID TRANSPORTER"/>
    <property type="match status" value="1"/>
</dbReference>
<feature type="transmembrane region" description="Helical" evidence="6">
    <location>
        <begin position="41"/>
        <end position="61"/>
    </location>
</feature>
<dbReference type="CDD" id="cd13128">
    <property type="entry name" value="MATE_Wzx_like"/>
    <property type="match status" value="1"/>
</dbReference>
<feature type="transmembrane region" description="Helical" evidence="6">
    <location>
        <begin position="389"/>
        <end position="415"/>
    </location>
</feature>
<keyword evidence="3 6" id="KW-0812">Transmembrane</keyword>
<dbReference type="InterPro" id="IPR050833">
    <property type="entry name" value="Poly_Biosynth_Transport"/>
</dbReference>
<protein>
    <submittedName>
        <fullName evidence="7">Flippase</fullName>
    </submittedName>
</protein>
<feature type="transmembrane region" description="Helical" evidence="6">
    <location>
        <begin position="175"/>
        <end position="198"/>
    </location>
</feature>